<dbReference type="PANTHER" id="PTHR42790:SF19">
    <property type="entry name" value="KYNURENINE_ALPHA-AMINOADIPATE AMINOTRANSFERASE, MITOCHONDRIAL"/>
    <property type="match status" value="1"/>
</dbReference>
<comment type="cofactor">
    <cofactor evidence="1">
        <name>pyridoxal 5'-phosphate</name>
        <dbReference type="ChEBI" id="CHEBI:597326"/>
    </cofactor>
</comment>
<evidence type="ECO:0000259" key="5">
    <source>
        <dbReference type="Pfam" id="PF00155"/>
    </source>
</evidence>
<dbReference type="InterPro" id="IPR050859">
    <property type="entry name" value="Class-I_PLP-dep_aminotransf"/>
</dbReference>
<evidence type="ECO:0000256" key="3">
    <source>
        <dbReference type="ARBA" id="ARBA00022679"/>
    </source>
</evidence>
<sequence>MQLTQSQLTSLAHPALDVMNFLNEVIEQYPEATSFASGRPSEDFFDVAKVSDYVEHYARYRADQQGSTLKAVYQKLGQYGPTQGIICDVLAQHVLKEEGISVAPEHILVTDGAQEGMALFLLALFDAAKDVLLVTDPAYIGIVGMASVLGIEVCAVAMDDEGPDLADLEAVIAEIQGRGKTARGLYVVPEYSNPLGVSFSRARRKQLVASCGAQQVLILEDNPYGMFRYTEQGLPSLKSLDTEGCVIYLGTFAKSLCPSLRVGYLVIDQQVRDYERTTPLITSFVKVKSFNTLNTSQLNQATVAGVLLSEDHTLASFVAPAKRHYQRNRDEMLRCLEQHFSELKETYKVSWNQPEGGFFLVIDLPVAFTQQECAECADKFKVICVPLAFFSGTEVYKKQLRLSFSYVAEQDIEAGIKNLAQYLKMLIMRSTGDA</sequence>
<feature type="domain" description="Aminotransferase class I/classII large" evidence="5">
    <location>
        <begin position="74"/>
        <end position="417"/>
    </location>
</feature>
<dbReference type="GO" id="GO:1901605">
    <property type="term" value="P:alpha-amino acid metabolic process"/>
    <property type="evidence" value="ECO:0007669"/>
    <property type="project" value="TreeGrafter"/>
</dbReference>
<reference evidence="6" key="1">
    <citation type="submission" date="2022-02" db="EMBL/GenBank/DDBJ databases">
        <title>Emergence and expansion in Europe of a Vibrio aestuarianus clonal complex pathogenic for oysters.</title>
        <authorList>
            <person name="Mesnil A."/>
            <person name="Travers M.-A."/>
        </authorList>
    </citation>
    <scope>NUCLEOTIDE SEQUENCE</scope>
    <source>
        <strain evidence="6">19_064_11T1</strain>
    </source>
</reference>
<evidence type="ECO:0000313" key="7">
    <source>
        <dbReference type="Proteomes" id="UP001140979"/>
    </source>
</evidence>
<dbReference type="GO" id="GO:0030170">
    <property type="term" value="F:pyridoxal phosphate binding"/>
    <property type="evidence" value="ECO:0007669"/>
    <property type="project" value="InterPro"/>
</dbReference>
<dbReference type="Proteomes" id="UP001140979">
    <property type="component" value="Unassembled WGS sequence"/>
</dbReference>
<name>A0A9X4IRD1_9VIBR</name>
<dbReference type="Gene3D" id="3.90.1150.10">
    <property type="entry name" value="Aspartate Aminotransferase, domain 1"/>
    <property type="match status" value="1"/>
</dbReference>
<keyword evidence="3" id="KW-0808">Transferase</keyword>
<keyword evidence="4" id="KW-0663">Pyridoxal phosphate</keyword>
<dbReference type="InterPro" id="IPR004839">
    <property type="entry name" value="Aminotransferase_I/II_large"/>
</dbReference>
<dbReference type="CDD" id="cd00609">
    <property type="entry name" value="AAT_like"/>
    <property type="match status" value="1"/>
</dbReference>
<dbReference type="AlphaFoldDB" id="A0A9X4IRD1"/>
<accession>A0A9X4IRD1</accession>
<proteinExistence type="predicted"/>
<evidence type="ECO:0000256" key="1">
    <source>
        <dbReference type="ARBA" id="ARBA00001933"/>
    </source>
</evidence>
<dbReference type="Pfam" id="PF00155">
    <property type="entry name" value="Aminotran_1_2"/>
    <property type="match status" value="1"/>
</dbReference>
<dbReference type="PANTHER" id="PTHR42790">
    <property type="entry name" value="AMINOTRANSFERASE"/>
    <property type="match status" value="1"/>
</dbReference>
<dbReference type="EMBL" id="JAKNBA010000002">
    <property type="protein sequence ID" value="MDE1240868.1"/>
    <property type="molecule type" value="Genomic_DNA"/>
</dbReference>
<evidence type="ECO:0000313" key="6">
    <source>
        <dbReference type="EMBL" id="MDE1240868.1"/>
    </source>
</evidence>
<protein>
    <submittedName>
        <fullName evidence="6">PLP-dependent aminotransferase family protein</fullName>
    </submittedName>
</protein>
<organism evidence="6 7">
    <name type="scientific">Vibrio aestuarianus</name>
    <dbReference type="NCBI Taxonomy" id="28171"/>
    <lineage>
        <taxon>Bacteria</taxon>
        <taxon>Pseudomonadati</taxon>
        <taxon>Pseudomonadota</taxon>
        <taxon>Gammaproteobacteria</taxon>
        <taxon>Vibrionales</taxon>
        <taxon>Vibrionaceae</taxon>
        <taxon>Vibrio</taxon>
    </lineage>
</organism>
<dbReference type="InterPro" id="IPR015424">
    <property type="entry name" value="PyrdxlP-dep_Trfase"/>
</dbReference>
<evidence type="ECO:0000256" key="4">
    <source>
        <dbReference type="ARBA" id="ARBA00022898"/>
    </source>
</evidence>
<dbReference type="InterPro" id="IPR015422">
    <property type="entry name" value="PyrdxlP-dep_Trfase_small"/>
</dbReference>
<keyword evidence="2 6" id="KW-0032">Aminotransferase</keyword>
<gene>
    <name evidence="6" type="ORF">L9W94_01665</name>
</gene>
<dbReference type="Gene3D" id="3.40.640.10">
    <property type="entry name" value="Type I PLP-dependent aspartate aminotransferase-like (Major domain)"/>
    <property type="match status" value="1"/>
</dbReference>
<dbReference type="RefSeq" id="WP_274682486.1">
    <property type="nucleotide sequence ID" value="NZ_JAKNBA010000002.1"/>
</dbReference>
<dbReference type="SUPFAM" id="SSF53383">
    <property type="entry name" value="PLP-dependent transferases"/>
    <property type="match status" value="1"/>
</dbReference>
<dbReference type="InterPro" id="IPR015421">
    <property type="entry name" value="PyrdxlP-dep_Trfase_major"/>
</dbReference>
<comment type="caution">
    <text evidence="6">The sequence shown here is derived from an EMBL/GenBank/DDBJ whole genome shotgun (WGS) entry which is preliminary data.</text>
</comment>
<dbReference type="GO" id="GO:0008483">
    <property type="term" value="F:transaminase activity"/>
    <property type="evidence" value="ECO:0007669"/>
    <property type="project" value="UniProtKB-KW"/>
</dbReference>
<evidence type="ECO:0000256" key="2">
    <source>
        <dbReference type="ARBA" id="ARBA00022576"/>
    </source>
</evidence>